<evidence type="ECO:0000313" key="9">
    <source>
        <dbReference type="EMBL" id="TJY64408.1"/>
    </source>
</evidence>
<evidence type="ECO:0000256" key="8">
    <source>
        <dbReference type="SAM" id="SignalP"/>
    </source>
</evidence>
<evidence type="ECO:0000256" key="6">
    <source>
        <dbReference type="ARBA" id="ARBA00023136"/>
    </source>
</evidence>
<accession>A0A4U0GZ67</accession>
<dbReference type="EMBL" id="SUKA01000004">
    <property type="protein sequence ID" value="TJY64408.1"/>
    <property type="molecule type" value="Genomic_DNA"/>
</dbReference>
<keyword evidence="4" id="KW-0812">Transmembrane</keyword>
<comment type="subcellular location">
    <subcellularLocation>
        <location evidence="1">Cell outer membrane</location>
        <topology evidence="1">Multi-pass membrane protein</topology>
    </subcellularLocation>
</comment>
<evidence type="ECO:0000256" key="5">
    <source>
        <dbReference type="ARBA" id="ARBA00022729"/>
    </source>
</evidence>
<comment type="similarity">
    <text evidence="2">Belongs to the OmpP1/FadL family.</text>
</comment>
<reference evidence="9 10" key="1">
    <citation type="submission" date="2019-04" db="EMBL/GenBank/DDBJ databases">
        <title>Sphingobacterium olei sp. nov., isolated from oil-contaminated soil.</title>
        <authorList>
            <person name="Liu B."/>
        </authorList>
    </citation>
    <scope>NUCLEOTIDE SEQUENCE [LARGE SCALE GENOMIC DNA]</scope>
    <source>
        <strain evidence="9 10">Y3L14</strain>
    </source>
</reference>
<evidence type="ECO:0000256" key="3">
    <source>
        <dbReference type="ARBA" id="ARBA00022452"/>
    </source>
</evidence>
<comment type="caution">
    <text evidence="9">The sequence shown here is derived from an EMBL/GenBank/DDBJ whole genome shotgun (WGS) entry which is preliminary data.</text>
</comment>
<name>A0A4U0GZ67_9SPHI</name>
<dbReference type="InterPro" id="IPR005017">
    <property type="entry name" value="OMPP1/FadL/TodX"/>
</dbReference>
<dbReference type="Gene3D" id="2.40.160.60">
    <property type="entry name" value="Outer membrane protein transport protein (OMPP1/FadL/TodX)"/>
    <property type="match status" value="1"/>
</dbReference>
<dbReference type="RefSeq" id="WP_136821468.1">
    <property type="nucleotide sequence ID" value="NZ_BMJX01000004.1"/>
</dbReference>
<dbReference type="Pfam" id="PF03349">
    <property type="entry name" value="Toluene_X"/>
    <property type="match status" value="1"/>
</dbReference>
<evidence type="ECO:0000256" key="2">
    <source>
        <dbReference type="ARBA" id="ARBA00008163"/>
    </source>
</evidence>
<feature type="chain" id="PRO_5020902546" evidence="8">
    <location>
        <begin position="19"/>
        <end position="406"/>
    </location>
</feature>
<keyword evidence="6" id="KW-0472">Membrane</keyword>
<evidence type="ECO:0000256" key="1">
    <source>
        <dbReference type="ARBA" id="ARBA00004571"/>
    </source>
</evidence>
<keyword evidence="3" id="KW-1134">Transmembrane beta strand</keyword>
<keyword evidence="10" id="KW-1185">Reference proteome</keyword>
<evidence type="ECO:0000313" key="10">
    <source>
        <dbReference type="Proteomes" id="UP000309872"/>
    </source>
</evidence>
<evidence type="ECO:0000256" key="7">
    <source>
        <dbReference type="ARBA" id="ARBA00023237"/>
    </source>
</evidence>
<dbReference type="Proteomes" id="UP000309872">
    <property type="component" value="Unassembled WGS sequence"/>
</dbReference>
<sequence length="406" mass="43905">MKKLLLSLLLASPTLLFAQGSQVNTQSLKAVGMAGAGSALFVDEASIFYSPGALAKMDGNAISIGASAIMYRSAFREYNSTEIHETKFKITPPFSVFATLGPKNSWWKAGIGVYTPFGGSVDWGTDWPGKYELNHLQMRAIYIQPTLSFKITENFGIGGGFVYNVGLVDLSRSIPVTMADGSSGQANLSGTGTGMGYNLGVHYHLEDNVSLSLSYRSKVVTKLKDGDADFSVPPSLAASFPNTTFNAELPLPASFNFGISFPASSKVDIAADATFIGYDIYKSLDFDYADNTPVLQDTHQEKKYENAFSGKVGVNYKTCEMLTLRAGVGYVYTPVRGPYVSPETPDNNRMMASAGFTYLLSDKWDLTAAYVLQKVQARTVTNKASGLSGTYKTNIHAPGISLTYKW</sequence>
<gene>
    <name evidence="9" type="ORF">FAZ19_14495</name>
</gene>
<organism evidence="9 10">
    <name type="scientific">Sphingobacterium alkalisoli</name>
    <dbReference type="NCBI Taxonomy" id="1874115"/>
    <lineage>
        <taxon>Bacteria</taxon>
        <taxon>Pseudomonadati</taxon>
        <taxon>Bacteroidota</taxon>
        <taxon>Sphingobacteriia</taxon>
        <taxon>Sphingobacteriales</taxon>
        <taxon>Sphingobacteriaceae</taxon>
        <taxon>Sphingobacterium</taxon>
    </lineage>
</organism>
<keyword evidence="7" id="KW-0998">Cell outer membrane</keyword>
<dbReference type="GO" id="GO:0015483">
    <property type="term" value="F:long-chain fatty acid transporting porin activity"/>
    <property type="evidence" value="ECO:0007669"/>
    <property type="project" value="TreeGrafter"/>
</dbReference>
<dbReference type="SUPFAM" id="SSF56935">
    <property type="entry name" value="Porins"/>
    <property type="match status" value="1"/>
</dbReference>
<protein>
    <submittedName>
        <fullName evidence="9">Long-chain fatty acid transporter</fullName>
    </submittedName>
</protein>
<dbReference type="PANTHER" id="PTHR35093:SF8">
    <property type="entry name" value="OUTER MEMBRANE PROTEIN NMB0088-RELATED"/>
    <property type="match status" value="1"/>
</dbReference>
<evidence type="ECO:0000256" key="4">
    <source>
        <dbReference type="ARBA" id="ARBA00022692"/>
    </source>
</evidence>
<proteinExistence type="inferred from homology"/>
<dbReference type="GO" id="GO:0009279">
    <property type="term" value="C:cell outer membrane"/>
    <property type="evidence" value="ECO:0007669"/>
    <property type="project" value="UniProtKB-SubCell"/>
</dbReference>
<keyword evidence="5 8" id="KW-0732">Signal</keyword>
<dbReference type="OrthoDB" id="9922at2"/>
<dbReference type="PANTHER" id="PTHR35093">
    <property type="entry name" value="OUTER MEMBRANE PROTEIN NMB0088-RELATED"/>
    <property type="match status" value="1"/>
</dbReference>
<feature type="signal peptide" evidence="8">
    <location>
        <begin position="1"/>
        <end position="18"/>
    </location>
</feature>
<dbReference type="AlphaFoldDB" id="A0A4U0GZ67"/>